<dbReference type="RefSeq" id="WP_344163534.1">
    <property type="nucleotide sequence ID" value="NZ_BAAANF010000026.1"/>
</dbReference>
<keyword evidence="8" id="KW-1185">Reference proteome</keyword>
<evidence type="ECO:0000256" key="1">
    <source>
        <dbReference type="ARBA" id="ARBA00022491"/>
    </source>
</evidence>
<dbReference type="EMBL" id="BAAANF010000026">
    <property type="protein sequence ID" value="GAA1715843.1"/>
    <property type="molecule type" value="Genomic_DNA"/>
</dbReference>
<dbReference type="InterPro" id="IPR009057">
    <property type="entry name" value="Homeodomain-like_sf"/>
</dbReference>
<sequence length="197" mass="21612">MQQRGVDRRRAILDAAGELFGRQGYRGTGLAAIAADAGITASAVVHHFGSKEGLLQAVLDDYDERSASRLAHYVGQGVTGLVDAMLDNAEHMTHNVHLATLHTTLQSEHLEAAEDHPVRRRFLDRNRMLRKAIAAIFRTAVADGELASCPDPEAIATEILAFQEGALVLWRLDPTVDLHALYANYFRRLLTDCGAKM</sequence>
<evidence type="ECO:0000313" key="8">
    <source>
        <dbReference type="Proteomes" id="UP001500280"/>
    </source>
</evidence>
<dbReference type="InterPro" id="IPR036271">
    <property type="entry name" value="Tet_transcr_reg_TetR-rel_C_sf"/>
</dbReference>
<comment type="caution">
    <text evidence="7">The sequence shown here is derived from an EMBL/GenBank/DDBJ whole genome shotgun (WGS) entry which is preliminary data.</text>
</comment>
<keyword evidence="4" id="KW-0804">Transcription</keyword>
<evidence type="ECO:0000313" key="7">
    <source>
        <dbReference type="EMBL" id="GAA1715843.1"/>
    </source>
</evidence>
<feature type="domain" description="HTH tetR-type" evidence="6">
    <location>
        <begin position="6"/>
        <end position="66"/>
    </location>
</feature>
<dbReference type="PANTHER" id="PTHR47506:SF6">
    <property type="entry name" value="HTH-TYPE TRANSCRIPTIONAL REPRESSOR NEMR"/>
    <property type="match status" value="1"/>
</dbReference>
<keyword evidence="3 5" id="KW-0238">DNA-binding</keyword>
<organism evidence="7 8">
    <name type="scientific">Kribbella yunnanensis</name>
    <dbReference type="NCBI Taxonomy" id="190194"/>
    <lineage>
        <taxon>Bacteria</taxon>
        <taxon>Bacillati</taxon>
        <taxon>Actinomycetota</taxon>
        <taxon>Actinomycetes</taxon>
        <taxon>Propionibacteriales</taxon>
        <taxon>Kribbellaceae</taxon>
        <taxon>Kribbella</taxon>
    </lineage>
</organism>
<dbReference type="SUPFAM" id="SSF46689">
    <property type="entry name" value="Homeodomain-like"/>
    <property type="match status" value="1"/>
</dbReference>
<evidence type="ECO:0000256" key="4">
    <source>
        <dbReference type="ARBA" id="ARBA00023163"/>
    </source>
</evidence>
<evidence type="ECO:0000256" key="2">
    <source>
        <dbReference type="ARBA" id="ARBA00023015"/>
    </source>
</evidence>
<dbReference type="InterPro" id="IPR039538">
    <property type="entry name" value="BetI_C"/>
</dbReference>
<protein>
    <submittedName>
        <fullName evidence="7">TetR/AcrR family transcriptional regulator</fullName>
    </submittedName>
</protein>
<evidence type="ECO:0000256" key="5">
    <source>
        <dbReference type="PROSITE-ProRule" id="PRU00335"/>
    </source>
</evidence>
<evidence type="ECO:0000256" key="3">
    <source>
        <dbReference type="ARBA" id="ARBA00023125"/>
    </source>
</evidence>
<feature type="DNA-binding region" description="H-T-H motif" evidence="5">
    <location>
        <begin position="29"/>
        <end position="48"/>
    </location>
</feature>
<dbReference type="Pfam" id="PF00440">
    <property type="entry name" value="TetR_N"/>
    <property type="match status" value="1"/>
</dbReference>
<dbReference type="PANTHER" id="PTHR47506">
    <property type="entry name" value="TRANSCRIPTIONAL REGULATORY PROTEIN"/>
    <property type="match status" value="1"/>
</dbReference>
<accession>A0ABP4V3N5</accession>
<dbReference type="Proteomes" id="UP001500280">
    <property type="component" value="Unassembled WGS sequence"/>
</dbReference>
<name>A0ABP4V3N5_9ACTN</name>
<keyword evidence="2" id="KW-0805">Transcription regulation</keyword>
<reference evidence="8" key="1">
    <citation type="journal article" date="2019" name="Int. J. Syst. Evol. Microbiol.">
        <title>The Global Catalogue of Microorganisms (GCM) 10K type strain sequencing project: providing services to taxonomists for standard genome sequencing and annotation.</title>
        <authorList>
            <consortium name="The Broad Institute Genomics Platform"/>
            <consortium name="The Broad Institute Genome Sequencing Center for Infectious Disease"/>
            <person name="Wu L."/>
            <person name="Ma J."/>
        </authorList>
    </citation>
    <scope>NUCLEOTIDE SEQUENCE [LARGE SCALE GENOMIC DNA]</scope>
    <source>
        <strain evidence="8">JCM 14307</strain>
    </source>
</reference>
<dbReference type="Gene3D" id="1.10.357.10">
    <property type="entry name" value="Tetracycline Repressor, domain 2"/>
    <property type="match status" value="1"/>
</dbReference>
<dbReference type="Pfam" id="PF13977">
    <property type="entry name" value="TetR_C_6"/>
    <property type="match status" value="1"/>
</dbReference>
<evidence type="ECO:0000259" key="6">
    <source>
        <dbReference type="PROSITE" id="PS50977"/>
    </source>
</evidence>
<dbReference type="PROSITE" id="PS50977">
    <property type="entry name" value="HTH_TETR_2"/>
    <property type="match status" value="1"/>
</dbReference>
<keyword evidence="1" id="KW-0678">Repressor</keyword>
<dbReference type="InterPro" id="IPR001647">
    <property type="entry name" value="HTH_TetR"/>
</dbReference>
<proteinExistence type="predicted"/>
<gene>
    <name evidence="7" type="ORF">GCM10009745_75360</name>
</gene>
<dbReference type="PRINTS" id="PR00455">
    <property type="entry name" value="HTHTETR"/>
</dbReference>
<dbReference type="Gene3D" id="1.10.10.60">
    <property type="entry name" value="Homeodomain-like"/>
    <property type="match status" value="1"/>
</dbReference>
<dbReference type="SUPFAM" id="SSF48498">
    <property type="entry name" value="Tetracyclin repressor-like, C-terminal domain"/>
    <property type="match status" value="1"/>
</dbReference>